<protein>
    <submittedName>
        <fullName evidence="4">Uncharacterized protein</fullName>
    </submittedName>
</protein>
<dbReference type="Pfam" id="PF10165">
    <property type="entry name" value="Ric8"/>
    <property type="match status" value="1"/>
</dbReference>
<evidence type="ECO:0000313" key="4">
    <source>
        <dbReference type="EMBL" id="EGV61739.1"/>
    </source>
</evidence>
<accession>G3B8I5</accession>
<dbReference type="InterPro" id="IPR019318">
    <property type="entry name" value="Gua_nucleotide_exch_fac_Ric8"/>
</dbReference>
<dbReference type="AlphaFoldDB" id="G3B8I5"/>
<evidence type="ECO:0000313" key="5">
    <source>
        <dbReference type="Proteomes" id="UP000000707"/>
    </source>
</evidence>
<proteinExistence type="inferred from homology"/>
<gene>
    <name evidence="4" type="ORF">CANTEDRAFT_109466</name>
</gene>
<dbReference type="OrthoDB" id="5585685at2759"/>
<dbReference type="Proteomes" id="UP000000707">
    <property type="component" value="Unassembled WGS sequence"/>
</dbReference>
<dbReference type="RefSeq" id="XP_006687909.1">
    <property type="nucleotide sequence ID" value="XM_006687846.1"/>
</dbReference>
<dbReference type="GO" id="GO:0005085">
    <property type="term" value="F:guanyl-nucleotide exchange factor activity"/>
    <property type="evidence" value="ECO:0007669"/>
    <property type="project" value="UniProtKB-KW"/>
</dbReference>
<evidence type="ECO:0000256" key="3">
    <source>
        <dbReference type="ARBA" id="ARBA00023186"/>
    </source>
</evidence>
<keyword evidence="5" id="KW-1185">Reference proteome</keyword>
<comment type="similarity">
    <text evidence="1">Belongs to the synembryn family.</text>
</comment>
<dbReference type="EMBL" id="GL996527">
    <property type="protein sequence ID" value="EGV61739.1"/>
    <property type="molecule type" value="Genomic_DNA"/>
</dbReference>
<sequence length="491" mass="56492">MFNSWFVEDNQGKIVSYDVKSLRRLGRDQAFCNSVSESQLDKVFDVLFNYETGLDQKVEIIATISNIVLVNRHLHMTYFIPRYSKRSFVYCDKLIKQFEAEKSDFRYDFASLVPIYRILFLTLYGGLEQICDAIINDVFGILLDGFKCYVAIMDDHSNVPMFQLLVVEILKCLYTLHHKYHSGSELVQDEGFSDDCLKIINQFVGVRHTENGHLIIKNTLNFLLLLHGEREESKSIDLYTGSIELYLEFFKNLDVLLKEHLETIKREPGKSIVACGFAVNMLVVLDHMASSLKRDVEQNPESAKFNQLLTELASLILPSDGSKFVYNEFIQYVATMIFSGADGSSFFDLKNAGFTKDLILSILYSLTYDKDIVKHQNNFLELVGYVFGHKYLENHSIVLDPSIDIKSVQEPTSKYLDTDDYNRKRAGVFGNIPADQSGGGSVDDLTEEEKEREAEKLFVLFERMEKLGTFENFQNPVKQWQQEGKFEELKE</sequence>
<evidence type="ECO:0000256" key="1">
    <source>
        <dbReference type="ARBA" id="ARBA00009049"/>
    </source>
</evidence>
<reference evidence="4 5" key="1">
    <citation type="journal article" date="2011" name="Proc. Natl. Acad. Sci. U.S.A.">
        <title>Comparative genomics of xylose-fermenting fungi for enhanced biofuel production.</title>
        <authorList>
            <person name="Wohlbach D.J."/>
            <person name="Kuo A."/>
            <person name="Sato T.K."/>
            <person name="Potts K.M."/>
            <person name="Salamov A.A."/>
            <person name="LaButti K.M."/>
            <person name="Sun H."/>
            <person name="Clum A."/>
            <person name="Pangilinan J.L."/>
            <person name="Lindquist E.A."/>
            <person name="Lucas S."/>
            <person name="Lapidus A."/>
            <person name="Jin M."/>
            <person name="Gunawan C."/>
            <person name="Balan V."/>
            <person name="Dale B.E."/>
            <person name="Jeffries T.W."/>
            <person name="Zinkel R."/>
            <person name="Barry K.W."/>
            <person name="Grigoriev I.V."/>
            <person name="Gasch A.P."/>
        </authorList>
    </citation>
    <scope>NUCLEOTIDE SEQUENCE [LARGE SCALE GENOMIC DNA]</scope>
    <source>
        <strain evidence="5">ATCC 10573 / BCRC 21748 / CBS 615 / JCM 9827 / NBRC 10315 / NRRL Y-1498 / VKM Y-70</strain>
    </source>
</reference>
<dbReference type="GeneID" id="18246116"/>
<dbReference type="eggNOG" id="ENOG502SAFN">
    <property type="taxonomic scope" value="Eukaryota"/>
</dbReference>
<dbReference type="KEGG" id="cten:18246116"/>
<dbReference type="HOGENOM" id="CLU_572529_0_0_1"/>
<keyword evidence="2" id="KW-0344">Guanine-nucleotide releasing factor</keyword>
<name>G3B8I5_CANTC</name>
<evidence type="ECO:0000256" key="2">
    <source>
        <dbReference type="ARBA" id="ARBA00022658"/>
    </source>
</evidence>
<keyword evidence="3" id="KW-0143">Chaperone</keyword>
<organism evidence="5">
    <name type="scientific">Candida tenuis (strain ATCC 10573 / BCRC 21748 / CBS 615 / JCM 9827 / NBRC 10315 / NRRL Y-1498 / VKM Y-70)</name>
    <name type="common">Yeast</name>
    <name type="synonym">Yamadazyma tenuis</name>
    <dbReference type="NCBI Taxonomy" id="590646"/>
    <lineage>
        <taxon>Eukaryota</taxon>
        <taxon>Fungi</taxon>
        <taxon>Dikarya</taxon>
        <taxon>Ascomycota</taxon>
        <taxon>Saccharomycotina</taxon>
        <taxon>Pichiomycetes</taxon>
        <taxon>Debaryomycetaceae</taxon>
        <taxon>Yamadazyma</taxon>
    </lineage>
</organism>